<feature type="chain" id="PRO_5009213939" description="Alginate export domain-containing protein" evidence="1">
    <location>
        <begin position="28"/>
        <end position="435"/>
    </location>
</feature>
<keyword evidence="1" id="KW-0732">Signal</keyword>
<dbReference type="EMBL" id="MJIC01000021">
    <property type="protein sequence ID" value="OFI32189.1"/>
    <property type="molecule type" value="Genomic_DNA"/>
</dbReference>
<keyword evidence="4" id="KW-1185">Reference proteome</keyword>
<evidence type="ECO:0000313" key="3">
    <source>
        <dbReference type="EMBL" id="OFI32189.1"/>
    </source>
</evidence>
<accession>A0A1E8F8E2</accession>
<evidence type="ECO:0000313" key="4">
    <source>
        <dbReference type="Proteomes" id="UP000176037"/>
    </source>
</evidence>
<name>A0A1E8F8E2_9ALTE</name>
<feature type="domain" description="Alginate export" evidence="2">
    <location>
        <begin position="35"/>
        <end position="417"/>
    </location>
</feature>
<organism evidence="3 4">
    <name type="scientific">Alteromonas lipolytica</name>
    <dbReference type="NCBI Taxonomy" id="1856405"/>
    <lineage>
        <taxon>Bacteria</taxon>
        <taxon>Pseudomonadati</taxon>
        <taxon>Pseudomonadota</taxon>
        <taxon>Gammaproteobacteria</taxon>
        <taxon>Alteromonadales</taxon>
        <taxon>Alteromonadaceae</taxon>
        <taxon>Alteromonas/Salinimonas group</taxon>
        <taxon>Alteromonas</taxon>
    </lineage>
</organism>
<proteinExistence type="predicted"/>
<sequence length="435" mass="49250">MRSLYLKFASCSAVVGTLLTSAMPAQAESPTIDVSGQWNVRFENITNPLFPTTNPRYHQHNQRLSSKLQVKGVMKWSNFELVGELGDSRVYLDNDDPTLGRSQVNTLEPVQFHFSWLGTGESESGLSMKKTSVGRFLLDHGSRRIISSGYFRNAMNTFDGVVSDWQWQDWTVRGVYLMPVTRLPGDAASVDANERAFDKSYSERVMYGAYAASAKKTWQLQAYWFDEEDGPDLNTANREFLTVSAHYTLPNDTKWRADAEVIVQSGTRHQSTSPSDVTEIDHQAWLFHGALGQMVTDTTSLQFIADIISGDNDSSDGKNTNFDALYGVRRFDFGPTEVYVTQPRRNLVSVGLKMVSKFTKKDNLLIRYLNMSYQKTPQGSASDIGNQIEFRWRHQLLPKFRLEFGGAYMLKGDAFEQGNYPDDTVYGYTAFQLKF</sequence>
<evidence type="ECO:0000259" key="2">
    <source>
        <dbReference type="Pfam" id="PF13372"/>
    </source>
</evidence>
<reference evidence="3 4" key="1">
    <citation type="submission" date="2016-09" db="EMBL/GenBank/DDBJ databases">
        <title>Alteromonas lipolytica, a new species isolated from sea water.</title>
        <authorList>
            <person name="Wu Y.-H."/>
            <person name="Cheng H."/>
            <person name="Xu X.-W."/>
        </authorList>
    </citation>
    <scope>NUCLEOTIDE SEQUENCE [LARGE SCALE GENOMIC DNA]</scope>
    <source>
        <strain evidence="3 4">JW12</strain>
    </source>
</reference>
<dbReference type="RefSeq" id="WP_070178658.1">
    <property type="nucleotide sequence ID" value="NZ_BMJR01000010.1"/>
</dbReference>
<gene>
    <name evidence="3" type="ORF">BFC17_08170</name>
</gene>
<evidence type="ECO:0000256" key="1">
    <source>
        <dbReference type="SAM" id="SignalP"/>
    </source>
</evidence>
<comment type="caution">
    <text evidence="3">The sequence shown here is derived from an EMBL/GenBank/DDBJ whole genome shotgun (WGS) entry which is preliminary data.</text>
</comment>
<dbReference type="Pfam" id="PF13372">
    <property type="entry name" value="Alginate_exp"/>
    <property type="match status" value="1"/>
</dbReference>
<dbReference type="STRING" id="1856405.BFC17_08170"/>
<dbReference type="AlphaFoldDB" id="A0A1E8F8E2"/>
<protein>
    <recommendedName>
        <fullName evidence="2">Alginate export domain-containing protein</fullName>
    </recommendedName>
</protein>
<dbReference type="InterPro" id="IPR025388">
    <property type="entry name" value="Alginate_export_dom"/>
</dbReference>
<dbReference type="OrthoDB" id="9789168at2"/>
<feature type="signal peptide" evidence="1">
    <location>
        <begin position="1"/>
        <end position="27"/>
    </location>
</feature>
<dbReference type="Proteomes" id="UP000176037">
    <property type="component" value="Unassembled WGS sequence"/>
</dbReference>